<organism evidence="1 2">
    <name type="scientific">Phytophthora cactorum</name>
    <dbReference type="NCBI Taxonomy" id="29920"/>
    <lineage>
        <taxon>Eukaryota</taxon>
        <taxon>Sar</taxon>
        <taxon>Stramenopiles</taxon>
        <taxon>Oomycota</taxon>
        <taxon>Peronosporomycetes</taxon>
        <taxon>Peronosporales</taxon>
        <taxon>Peronosporaceae</taxon>
        <taxon>Phytophthora</taxon>
    </lineage>
</organism>
<name>A0A8T1EMR3_9STRA</name>
<proteinExistence type="predicted"/>
<evidence type="ECO:0000313" key="1">
    <source>
        <dbReference type="EMBL" id="KAG2956193.1"/>
    </source>
</evidence>
<evidence type="ECO:0000313" key="2">
    <source>
        <dbReference type="Proteomes" id="UP000697107"/>
    </source>
</evidence>
<protein>
    <submittedName>
        <fullName evidence="1">Uncharacterized protein</fullName>
    </submittedName>
</protein>
<gene>
    <name evidence="1" type="ORF">PC118_g24575</name>
</gene>
<dbReference type="EMBL" id="RCML01003188">
    <property type="protein sequence ID" value="KAG2956193.1"/>
    <property type="molecule type" value="Genomic_DNA"/>
</dbReference>
<dbReference type="Proteomes" id="UP000697107">
    <property type="component" value="Unassembled WGS sequence"/>
</dbReference>
<feature type="non-terminal residue" evidence="1">
    <location>
        <position position="1"/>
    </location>
</feature>
<accession>A0A8T1EMR3</accession>
<reference evidence="1" key="1">
    <citation type="submission" date="2018-10" db="EMBL/GenBank/DDBJ databases">
        <title>Effector identification in a new, highly contiguous assembly of the strawberry crown rot pathogen Phytophthora cactorum.</title>
        <authorList>
            <person name="Armitage A.D."/>
            <person name="Nellist C.F."/>
            <person name="Bates H."/>
            <person name="Vickerstaff R.J."/>
            <person name="Harrison R.J."/>
        </authorList>
    </citation>
    <scope>NUCLEOTIDE SEQUENCE</scope>
    <source>
        <strain evidence="1">P415</strain>
    </source>
</reference>
<comment type="caution">
    <text evidence="1">The sequence shown here is derived from an EMBL/GenBank/DDBJ whole genome shotgun (WGS) entry which is preliminary data.</text>
</comment>
<sequence>NAEKQKAFALF</sequence>